<dbReference type="RefSeq" id="WP_068888972.1">
    <property type="nucleotide sequence ID" value="NZ_CBCRUU010000014.1"/>
</dbReference>
<proteinExistence type="predicted"/>
<organism evidence="1 2">
    <name type="scientific">Acinetobacter celticus</name>
    <dbReference type="NCBI Taxonomy" id="1891224"/>
    <lineage>
        <taxon>Bacteria</taxon>
        <taxon>Pseudomonadati</taxon>
        <taxon>Pseudomonadota</taxon>
        <taxon>Gammaproteobacteria</taxon>
        <taxon>Moraxellales</taxon>
        <taxon>Moraxellaceae</taxon>
        <taxon>Acinetobacter</taxon>
    </lineage>
</organism>
<dbReference type="STRING" id="1891224.BBP83_11245"/>
<evidence type="ECO:0000313" key="1">
    <source>
        <dbReference type="EMBL" id="ODA12456.1"/>
    </source>
</evidence>
<dbReference type="Pfam" id="PF13155">
    <property type="entry name" value="Toprim_2"/>
    <property type="match status" value="1"/>
</dbReference>
<dbReference type="EMBL" id="MBDL01000011">
    <property type="protein sequence ID" value="ODA12456.1"/>
    <property type="molecule type" value="Genomic_DNA"/>
</dbReference>
<dbReference type="AlphaFoldDB" id="A0A1C3CUU8"/>
<evidence type="ECO:0000313" key="2">
    <source>
        <dbReference type="Proteomes" id="UP000186553"/>
    </source>
</evidence>
<keyword evidence="2" id="KW-1185">Reference proteome</keyword>
<protein>
    <submittedName>
        <fullName evidence="1">Toprim</fullName>
    </submittedName>
</protein>
<sequence length="919" mass="106718">MSELKHRIIERLENTFKFKIVGEWFREGICPQCSKKELYTHAHNPRLVKCGRIVKCGYEEHVKDICEDLFKDWSEYHPQTDTNPNAAADAFLSEGRGFDLSNLIGKYTQQFYTDKDTKQSSATVRFKLDENNYWERLIDRPERFGNKKARFNYGFKNAGQAWSVHELDEICRLGEKGEAIWITEGIFDAIAVSQSGIKAMSCLSCVNYPAQKLKAIADRCHELKIDKPRLRWAFDNDSAGKGYTVKWHERSRAEGWSSTAAQPPSNGGKKLDWNDLFQWDKLNPDQFPKYKHYGELLIAETAEEAGLLIYNFHESRRHSFFYNHKFRLYWWELDYDKFNKACEHLEKRNIEAAEDGGKILTDKEIRSSALQNCSAAKEICNAQVDPLYFQRNEITDESWYYFKLQSPWSETKTTFTADQMSSRSKFKPRVMSVMSGAMWTGTDQQLETFIKRTTERLREVKTIDYIGYSREYETYIFEKFAVHKGQVIPINEHDFFKVKRKEIKTLANSPAITINPKQEFNPNWWKDFYRVRGAKGIIALAWWMGSYFAEQIRAEHSSYPFMEIVGEAGAGKSRLIELMWKLSGRKDYEGFDANKSTNVAVYRNFAQIANLPVVLIEGDRNDVNGNTVQKSKFSWDELKDAFNGRAIRSKGLKTAGNETYEPPFRGAILISQNSAIQASEAILTRTLHLYFDRKGQTLETKRIVDDLDRMELEDACTFMTHCLRNEDKILETYKNSLQNIETEYHQIGITHTRIALCHAQVAALINAMAQHVLPIDLEEVIEAQEMLQNMARERVEQLNGDHPDVEKFWDVYEYLQGNRSPDFGLNHHNEDAQTVAINLNEVYKVAARNYQQLPEINEMKKLLRISRKYKFVESNRQVYSDRFPADDVAAVTKIRETSGKPSRNVKCWIFTNPNLGAKK</sequence>
<dbReference type="CDD" id="cd01029">
    <property type="entry name" value="TOPRIM_primases"/>
    <property type="match status" value="1"/>
</dbReference>
<dbReference type="Proteomes" id="UP000186553">
    <property type="component" value="Unassembled WGS sequence"/>
</dbReference>
<dbReference type="InterPro" id="IPR034154">
    <property type="entry name" value="TOPRIM_DnaG/twinkle"/>
</dbReference>
<gene>
    <name evidence="1" type="ORF">BBP83_11245</name>
</gene>
<dbReference type="Gene3D" id="3.40.1360.10">
    <property type="match status" value="1"/>
</dbReference>
<name>A0A1C3CUU8_9GAMM</name>
<comment type="caution">
    <text evidence="1">The sequence shown here is derived from an EMBL/GenBank/DDBJ whole genome shotgun (WGS) entry which is preliminary data.</text>
</comment>
<accession>A0A1C3CUU8</accession>
<dbReference type="SUPFAM" id="SSF56731">
    <property type="entry name" value="DNA primase core"/>
    <property type="match status" value="1"/>
</dbReference>
<reference evidence="1 2" key="1">
    <citation type="submission" date="2016-07" db="EMBL/GenBank/DDBJ databases">
        <title>Acinetobacter sp. ANC 4603.</title>
        <authorList>
            <person name="Radolfova-Krizova L."/>
            <person name="Nemec A."/>
        </authorList>
    </citation>
    <scope>NUCLEOTIDE SEQUENCE [LARGE SCALE GENOMIC DNA]</scope>
    <source>
        <strain evidence="1 2">ANC 4603</strain>
    </source>
</reference>
<dbReference type="OrthoDB" id="5618772at2"/>